<proteinExistence type="predicted"/>
<evidence type="ECO:0000313" key="1">
    <source>
        <dbReference type="EMBL" id="SDZ78665.1"/>
    </source>
</evidence>
<protein>
    <submittedName>
        <fullName evidence="1">Uncharacterized protein</fullName>
    </submittedName>
</protein>
<dbReference type="AlphaFoldDB" id="A0A1H3VUZ6"/>
<dbReference type="Proteomes" id="UP000198658">
    <property type="component" value="Unassembled WGS sequence"/>
</dbReference>
<sequence length="415" mass="47533">MGNKDSVRFVVLDPALIKEGGHHTALSLLVAASKEDDVDVTFISHQYISDSLKQQLENNGCIVKPEFLLNFYEIFEKQIELNAANAYVLNAAKEYAKVIQGQCEQGGSGKLVFFHPSMSWEHAYALSLALKTIDYSMDMCHIVCAMFNPGLGPDGTVFDPQRKLNFEIAFRAVSSSTRVKLFASDIELSSIYKKLLNLGSDVPVHPCYLSTWMRSAKEESGDPNCDFIDDGSEIILYMGDAKSEKGFCDLPDLVCESLKNVDSHQKLYIQFNIPWPDPELEMVAEKLRYCASVNEQLILHEGFISQHEVERRLSNASLFVFNYCNEHYQNKSSGFLWFVVWHQTPVYFFGHSWLSREARRLSAPVLGQSRDRKQFWAAIRESRKYRIFGAPSSRFYFDSLYRDFWDWIKEVCQSA</sequence>
<keyword evidence="2" id="KW-1185">Reference proteome</keyword>
<gene>
    <name evidence="1" type="ORF">SAMN05216562_0299</name>
</gene>
<name>A0A1H3VUZ6_9GAMM</name>
<evidence type="ECO:0000313" key="2">
    <source>
        <dbReference type="Proteomes" id="UP000198658"/>
    </source>
</evidence>
<dbReference type="OrthoDB" id="7064395at2"/>
<accession>A0A1H3VUZ6</accession>
<dbReference type="EMBL" id="FNQO01000001">
    <property type="protein sequence ID" value="SDZ78665.1"/>
    <property type="molecule type" value="Genomic_DNA"/>
</dbReference>
<dbReference type="RefSeq" id="WP_091384352.1">
    <property type="nucleotide sequence ID" value="NZ_FNQO01000001.1"/>
</dbReference>
<dbReference type="STRING" id="658218.SAMN05216562_0299"/>
<reference evidence="2" key="1">
    <citation type="submission" date="2016-10" db="EMBL/GenBank/DDBJ databases">
        <authorList>
            <person name="Varghese N."/>
            <person name="Submissions S."/>
        </authorList>
    </citation>
    <scope>NUCLEOTIDE SEQUENCE [LARGE SCALE GENOMIC DNA]</scope>
    <source>
        <strain evidence="2">CGMCC 1.10657</strain>
    </source>
</reference>
<organism evidence="1 2">
    <name type="scientific">Microbulbifer marinus</name>
    <dbReference type="NCBI Taxonomy" id="658218"/>
    <lineage>
        <taxon>Bacteria</taxon>
        <taxon>Pseudomonadati</taxon>
        <taxon>Pseudomonadota</taxon>
        <taxon>Gammaproteobacteria</taxon>
        <taxon>Cellvibrionales</taxon>
        <taxon>Microbulbiferaceae</taxon>
        <taxon>Microbulbifer</taxon>
    </lineage>
</organism>